<feature type="transmembrane region" description="Helical" evidence="1">
    <location>
        <begin position="130"/>
        <end position="151"/>
    </location>
</feature>
<keyword evidence="1" id="KW-1133">Transmembrane helix</keyword>
<proteinExistence type="predicted"/>
<comment type="caution">
    <text evidence="2">The sequence shown here is derived from an EMBL/GenBank/DDBJ whole genome shotgun (WGS) entry which is preliminary data.</text>
</comment>
<accession>A0A1S8BGH7</accession>
<dbReference type="AlphaFoldDB" id="A0A1S8BGH7"/>
<evidence type="ECO:0000313" key="3">
    <source>
        <dbReference type="Proteomes" id="UP000190776"/>
    </source>
</evidence>
<dbReference type="OrthoDB" id="9988102at2759"/>
<dbReference type="STRING" id="420778.A0A1S8BGH7"/>
<dbReference type="EMBL" id="MSZU01000080">
    <property type="protein sequence ID" value="OMP86555.1"/>
    <property type="molecule type" value="Genomic_DNA"/>
</dbReference>
<evidence type="ECO:0000313" key="2">
    <source>
        <dbReference type="EMBL" id="OMP86555.1"/>
    </source>
</evidence>
<organism evidence="2 3">
    <name type="scientific">Diplodia seriata</name>
    <dbReference type="NCBI Taxonomy" id="420778"/>
    <lineage>
        <taxon>Eukaryota</taxon>
        <taxon>Fungi</taxon>
        <taxon>Dikarya</taxon>
        <taxon>Ascomycota</taxon>
        <taxon>Pezizomycotina</taxon>
        <taxon>Dothideomycetes</taxon>
        <taxon>Dothideomycetes incertae sedis</taxon>
        <taxon>Botryosphaeriales</taxon>
        <taxon>Botryosphaeriaceae</taxon>
        <taxon>Diplodia</taxon>
    </lineage>
</organism>
<feature type="transmembrane region" description="Helical" evidence="1">
    <location>
        <begin position="163"/>
        <end position="182"/>
    </location>
</feature>
<reference evidence="2 3" key="1">
    <citation type="submission" date="2017-01" db="EMBL/GenBank/DDBJ databases">
        <title>Draft genome sequence of Diplodia seriata F98.1, a fungal species involved in grapevine trunk diseases.</title>
        <authorList>
            <person name="Robert-Siegwald G."/>
            <person name="Vallet J."/>
            <person name="Abou-Mansour E."/>
            <person name="Xu J."/>
            <person name="Rey P."/>
            <person name="Bertsch C."/>
            <person name="Rego C."/>
            <person name="Larignon P."/>
            <person name="Fontaine F."/>
            <person name="Lebrun M.-H."/>
        </authorList>
    </citation>
    <scope>NUCLEOTIDE SEQUENCE [LARGE SCALE GENOMIC DNA]</scope>
    <source>
        <strain evidence="2 3">F98.1</strain>
    </source>
</reference>
<gene>
    <name evidence="2" type="ORF">BK809_0003725</name>
</gene>
<protein>
    <submittedName>
        <fullName evidence="2">Uncharacterized protein</fullName>
    </submittedName>
</protein>
<keyword evidence="1" id="KW-0812">Transmembrane</keyword>
<keyword evidence="1" id="KW-0472">Membrane</keyword>
<evidence type="ECO:0000256" key="1">
    <source>
        <dbReference type="SAM" id="Phobius"/>
    </source>
</evidence>
<sequence length="183" mass="20594">MAVRGLYAHINRFRWWWAPLRLRGLASIDFVQFEVHRNRVVDIRKCPDMPPPVSKKAMGQQGAGQQYDFEPHDLMPPVGSQYLMHLFRHPEDYESECITYARAPKRRGARLDGGVGWGVNLVEGFLADRVWALVMVFFVLGSAVFAVVWACRRGDDVQGAFGVAGWMLTLAALVVGWAQASFG</sequence>
<name>A0A1S8BGH7_9PEZI</name>
<dbReference type="Proteomes" id="UP000190776">
    <property type="component" value="Unassembled WGS sequence"/>
</dbReference>